<gene>
    <name evidence="1" type="ORF">VFPBJ_06483</name>
</gene>
<protein>
    <submittedName>
        <fullName evidence="1">Uncharacterized protein</fullName>
    </submittedName>
</protein>
<dbReference type="EMBL" id="LSBH01000005">
    <property type="protein sequence ID" value="OAQ78362.1"/>
    <property type="molecule type" value="Genomic_DNA"/>
</dbReference>
<accession>A0A179GKN0</accession>
<reference evidence="1 2" key="1">
    <citation type="submission" date="2016-01" db="EMBL/GenBank/DDBJ databases">
        <title>Biosynthesis of antibiotic leucinostatins and their inhibition on Phytophthora in bio-control Purpureocillium lilacinum.</title>
        <authorList>
            <person name="Wang G."/>
            <person name="Liu Z."/>
            <person name="Lin R."/>
            <person name="Li E."/>
            <person name="Mao Z."/>
            <person name="Ling J."/>
            <person name="Yin W."/>
            <person name="Xie B."/>
        </authorList>
    </citation>
    <scope>NUCLEOTIDE SEQUENCE [LARGE SCALE GENOMIC DNA]</scope>
    <source>
        <strain evidence="1">PLBJ-1</strain>
    </source>
</reference>
<proteinExistence type="predicted"/>
<dbReference type="AlphaFoldDB" id="A0A179GKN0"/>
<organism evidence="1 2">
    <name type="scientific">Purpureocillium lilacinum</name>
    <name type="common">Paecilomyces lilacinus</name>
    <dbReference type="NCBI Taxonomy" id="33203"/>
    <lineage>
        <taxon>Eukaryota</taxon>
        <taxon>Fungi</taxon>
        <taxon>Dikarya</taxon>
        <taxon>Ascomycota</taxon>
        <taxon>Pezizomycotina</taxon>
        <taxon>Sordariomycetes</taxon>
        <taxon>Hypocreomycetidae</taxon>
        <taxon>Hypocreales</taxon>
        <taxon>Ophiocordycipitaceae</taxon>
        <taxon>Purpureocillium</taxon>
    </lineage>
</organism>
<dbReference type="Proteomes" id="UP000078240">
    <property type="component" value="Unassembled WGS sequence"/>
</dbReference>
<name>A0A179GKN0_PURLI</name>
<evidence type="ECO:0000313" key="1">
    <source>
        <dbReference type="EMBL" id="OAQ78362.1"/>
    </source>
</evidence>
<comment type="caution">
    <text evidence="1">The sequence shown here is derived from an EMBL/GenBank/DDBJ whole genome shotgun (WGS) entry which is preliminary data.</text>
</comment>
<evidence type="ECO:0000313" key="2">
    <source>
        <dbReference type="Proteomes" id="UP000078240"/>
    </source>
</evidence>
<sequence length="137" mass="15101">MRCLPSPELTVGDCPERCCSGRPQALLPCVGRFCLNRRTAAAASVDPLLGCPRATAGCRPASQTALLVCRPVRLPSLPLQRRVSFPRRLCRARHTALYAQRAARIRGGSLEHCRESLLQSELDCCLDSLFRRSQQLA</sequence>